<dbReference type="EMBL" id="BLLK01000022">
    <property type="protein sequence ID" value="GFH46132.1"/>
    <property type="molecule type" value="Genomic_DNA"/>
</dbReference>
<name>A0AAD3CHD8_9STRA</name>
<accession>A0AAD3CHD8</accession>
<keyword evidence="2" id="KW-0732">Signal</keyword>
<sequence>MKSISSSTILSILLLVCALVQTSFASNPSDVDAQNIIVRRRAAVKKVRARGNNQQQARVLSSSSSKSSKSPKSMKSGSSKMPKAMMMSAATASSDGAKMENVMTVAALSTAAYFML</sequence>
<evidence type="ECO:0000313" key="4">
    <source>
        <dbReference type="Proteomes" id="UP001054902"/>
    </source>
</evidence>
<feature type="compositionally biased region" description="Polar residues" evidence="1">
    <location>
        <begin position="51"/>
        <end position="60"/>
    </location>
</feature>
<dbReference type="AlphaFoldDB" id="A0AAD3CHD8"/>
<feature type="compositionally biased region" description="Low complexity" evidence="1">
    <location>
        <begin position="61"/>
        <end position="89"/>
    </location>
</feature>
<feature type="signal peptide" evidence="2">
    <location>
        <begin position="1"/>
        <end position="25"/>
    </location>
</feature>
<gene>
    <name evidence="3" type="ORF">CTEN210_02606</name>
</gene>
<feature type="chain" id="PRO_5042021544" evidence="2">
    <location>
        <begin position="26"/>
        <end position="116"/>
    </location>
</feature>
<evidence type="ECO:0000256" key="1">
    <source>
        <dbReference type="SAM" id="MobiDB-lite"/>
    </source>
</evidence>
<comment type="caution">
    <text evidence="3">The sequence shown here is derived from an EMBL/GenBank/DDBJ whole genome shotgun (WGS) entry which is preliminary data.</text>
</comment>
<reference evidence="3 4" key="1">
    <citation type="journal article" date="2021" name="Sci. Rep.">
        <title>The genome of the diatom Chaetoceros tenuissimus carries an ancient integrated fragment of an extant virus.</title>
        <authorList>
            <person name="Hongo Y."/>
            <person name="Kimura K."/>
            <person name="Takaki Y."/>
            <person name="Yoshida Y."/>
            <person name="Baba S."/>
            <person name="Kobayashi G."/>
            <person name="Nagasaki K."/>
            <person name="Hano T."/>
            <person name="Tomaru Y."/>
        </authorList>
    </citation>
    <scope>NUCLEOTIDE SEQUENCE [LARGE SCALE GENOMIC DNA]</scope>
    <source>
        <strain evidence="3 4">NIES-3715</strain>
    </source>
</reference>
<protein>
    <submittedName>
        <fullName evidence="3">Uncharacterized protein</fullName>
    </submittedName>
</protein>
<dbReference type="Proteomes" id="UP001054902">
    <property type="component" value="Unassembled WGS sequence"/>
</dbReference>
<evidence type="ECO:0000313" key="3">
    <source>
        <dbReference type="EMBL" id="GFH46132.1"/>
    </source>
</evidence>
<feature type="region of interest" description="Disordered" evidence="1">
    <location>
        <begin position="47"/>
        <end position="89"/>
    </location>
</feature>
<evidence type="ECO:0000256" key="2">
    <source>
        <dbReference type="SAM" id="SignalP"/>
    </source>
</evidence>
<keyword evidence="4" id="KW-1185">Reference proteome</keyword>
<organism evidence="3 4">
    <name type="scientific">Chaetoceros tenuissimus</name>
    <dbReference type="NCBI Taxonomy" id="426638"/>
    <lineage>
        <taxon>Eukaryota</taxon>
        <taxon>Sar</taxon>
        <taxon>Stramenopiles</taxon>
        <taxon>Ochrophyta</taxon>
        <taxon>Bacillariophyta</taxon>
        <taxon>Coscinodiscophyceae</taxon>
        <taxon>Chaetocerotophycidae</taxon>
        <taxon>Chaetocerotales</taxon>
        <taxon>Chaetocerotaceae</taxon>
        <taxon>Chaetoceros</taxon>
    </lineage>
</organism>
<proteinExistence type="predicted"/>